<dbReference type="InterPro" id="IPR000620">
    <property type="entry name" value="EamA_dom"/>
</dbReference>
<feature type="transmembrane region" description="Helical" evidence="8">
    <location>
        <begin position="206"/>
        <end position="225"/>
    </location>
</feature>
<reference evidence="13" key="2">
    <citation type="journal article" date="2019" name="Int. J. Syst. Evol. Microbiol.">
        <title>The Global Catalogue of Microorganisms (GCM) 10K type strain sequencing project: providing services to taxonomists for standard genome sequencing and annotation.</title>
        <authorList>
            <consortium name="The Broad Institute Genomics Platform"/>
            <consortium name="The Broad Institute Genome Sequencing Center for Infectious Disease"/>
            <person name="Wu L."/>
            <person name="Ma J."/>
        </authorList>
    </citation>
    <scope>NUCLEOTIDE SEQUENCE [LARGE SCALE GENOMIC DNA]</scope>
    <source>
        <strain evidence="13">NBRC 107715</strain>
    </source>
</reference>
<evidence type="ECO:0000313" key="12">
    <source>
        <dbReference type="Proteomes" id="UP000321960"/>
    </source>
</evidence>
<keyword evidence="4" id="KW-1003">Cell membrane</keyword>
<evidence type="ECO:0000313" key="10">
    <source>
        <dbReference type="EMBL" id="GEP03642.1"/>
    </source>
</evidence>
<dbReference type="SUPFAM" id="SSF103481">
    <property type="entry name" value="Multidrug resistance efflux transporter EmrE"/>
    <property type="match status" value="2"/>
</dbReference>
<feature type="transmembrane region" description="Helical" evidence="8">
    <location>
        <begin position="237"/>
        <end position="255"/>
    </location>
</feature>
<proteinExistence type="inferred from homology"/>
<evidence type="ECO:0000313" key="11">
    <source>
        <dbReference type="EMBL" id="GLS64969.1"/>
    </source>
</evidence>
<dbReference type="NCBIfam" id="TIGR00688">
    <property type="entry name" value="rarD"/>
    <property type="match status" value="1"/>
</dbReference>
<accession>A0A512J102</accession>
<dbReference type="GO" id="GO:0005886">
    <property type="term" value="C:plasma membrane"/>
    <property type="evidence" value="ECO:0007669"/>
    <property type="project" value="UniProtKB-SubCell"/>
</dbReference>
<keyword evidence="6 8" id="KW-1133">Transmembrane helix</keyword>
<feature type="transmembrane region" description="Helical" evidence="8">
    <location>
        <begin position="30"/>
        <end position="51"/>
    </location>
</feature>
<sequence length="304" mass="32247">MGLVYALGAYLSWGLVVPLHFRLLGAVSPGLILAQRIVWSSLFALGLVLLWRARRSAPAPIPWPAPWRPRHALLALSAALIAANWLLYLQAVAEGRILDASLGYYINPLVSVGLGALVLKERLRPVQALAVGIASLGVLTAVVLAGTLPWVALALALSFSLYGLIRKVVGVDPTLGFLAETLLLAPVALGYWALTPEPSPREPGLVLLLVLTGVTTALPLIWFAAAAERLRLATLGLLQYLAPTCLLALSVLAFGERVAPHQLPMFGLIWIALALYAADSWRAARRRGAPDGTPPDGTTRGGAP</sequence>
<feature type="transmembrane region" description="Helical" evidence="8">
    <location>
        <begin position="261"/>
        <end position="278"/>
    </location>
</feature>
<dbReference type="EMBL" id="BSPK01000058">
    <property type="protein sequence ID" value="GLS64969.1"/>
    <property type="molecule type" value="Genomic_DNA"/>
</dbReference>
<dbReference type="OrthoDB" id="369870at2"/>
<dbReference type="PANTHER" id="PTHR22911:SF137">
    <property type="entry name" value="SOLUTE CARRIER FAMILY 35 MEMBER G2-RELATED"/>
    <property type="match status" value="1"/>
</dbReference>
<keyword evidence="7 8" id="KW-0472">Membrane</keyword>
<gene>
    <name evidence="11" type="ORF">GCM10007888_33500</name>
    <name evidence="10" type="ORF">MOX02_16800</name>
</gene>
<dbReference type="InterPro" id="IPR037185">
    <property type="entry name" value="EmrE-like"/>
</dbReference>
<evidence type="ECO:0000256" key="2">
    <source>
        <dbReference type="ARBA" id="ARBA00007362"/>
    </source>
</evidence>
<dbReference type="Proteomes" id="UP000321960">
    <property type="component" value="Unassembled WGS sequence"/>
</dbReference>
<dbReference type="EMBL" id="BJZU01000027">
    <property type="protein sequence ID" value="GEP03642.1"/>
    <property type="molecule type" value="Genomic_DNA"/>
</dbReference>
<evidence type="ECO:0000256" key="5">
    <source>
        <dbReference type="ARBA" id="ARBA00022692"/>
    </source>
</evidence>
<comment type="similarity">
    <text evidence="2">Belongs to the EamA transporter family.</text>
</comment>
<comment type="subcellular location">
    <subcellularLocation>
        <location evidence="1">Cell membrane</location>
        <topology evidence="1">Multi-pass membrane protein</topology>
    </subcellularLocation>
</comment>
<feature type="transmembrane region" description="Helical" evidence="8">
    <location>
        <begin position="102"/>
        <end position="119"/>
    </location>
</feature>
<feature type="transmembrane region" description="Helical" evidence="8">
    <location>
        <begin position="72"/>
        <end position="90"/>
    </location>
</feature>
<keyword evidence="13" id="KW-1185">Reference proteome</keyword>
<keyword evidence="5 8" id="KW-0812">Transmembrane</keyword>
<protein>
    <submittedName>
        <fullName evidence="10 11">Transporter</fullName>
    </submittedName>
</protein>
<evidence type="ECO:0000256" key="7">
    <source>
        <dbReference type="ARBA" id="ARBA00023136"/>
    </source>
</evidence>
<evidence type="ECO:0000256" key="1">
    <source>
        <dbReference type="ARBA" id="ARBA00004651"/>
    </source>
</evidence>
<feature type="domain" description="EamA" evidence="9">
    <location>
        <begin position="151"/>
        <end position="275"/>
    </location>
</feature>
<reference evidence="10 12" key="3">
    <citation type="submission" date="2019-07" db="EMBL/GenBank/DDBJ databases">
        <title>Whole genome shotgun sequence of Methylobacterium oxalidis NBRC 107715.</title>
        <authorList>
            <person name="Hosoyama A."/>
            <person name="Uohara A."/>
            <person name="Ohji S."/>
            <person name="Ichikawa N."/>
        </authorList>
    </citation>
    <scope>NUCLEOTIDE SEQUENCE [LARGE SCALE GENOMIC DNA]</scope>
    <source>
        <strain evidence="10 12">NBRC 107715</strain>
    </source>
</reference>
<evidence type="ECO:0000259" key="9">
    <source>
        <dbReference type="Pfam" id="PF00892"/>
    </source>
</evidence>
<dbReference type="AlphaFoldDB" id="A0A512J102"/>
<evidence type="ECO:0000256" key="8">
    <source>
        <dbReference type="SAM" id="Phobius"/>
    </source>
</evidence>
<evidence type="ECO:0000256" key="6">
    <source>
        <dbReference type="ARBA" id="ARBA00022989"/>
    </source>
</evidence>
<organism evidence="10 12">
    <name type="scientific">Methylobacterium oxalidis</name>
    <dbReference type="NCBI Taxonomy" id="944322"/>
    <lineage>
        <taxon>Bacteria</taxon>
        <taxon>Pseudomonadati</taxon>
        <taxon>Pseudomonadota</taxon>
        <taxon>Alphaproteobacteria</taxon>
        <taxon>Hyphomicrobiales</taxon>
        <taxon>Methylobacteriaceae</taxon>
        <taxon>Methylobacterium</taxon>
    </lineage>
</organism>
<evidence type="ECO:0000256" key="3">
    <source>
        <dbReference type="ARBA" id="ARBA00022448"/>
    </source>
</evidence>
<comment type="caution">
    <text evidence="10">The sequence shown here is derived from an EMBL/GenBank/DDBJ whole genome shotgun (WGS) entry which is preliminary data.</text>
</comment>
<evidence type="ECO:0000313" key="13">
    <source>
        <dbReference type="Proteomes" id="UP001156856"/>
    </source>
</evidence>
<reference evidence="11" key="1">
    <citation type="journal article" date="2014" name="Int. J. Syst. Evol. Microbiol.">
        <title>Complete genome of a new Firmicutes species belonging to the dominant human colonic microbiota ('Ruminococcus bicirculans') reveals two chromosomes and a selective capacity to utilize plant glucans.</title>
        <authorList>
            <consortium name="NISC Comparative Sequencing Program"/>
            <person name="Wegmann U."/>
            <person name="Louis P."/>
            <person name="Goesmann A."/>
            <person name="Henrissat B."/>
            <person name="Duncan S.H."/>
            <person name="Flint H.J."/>
        </authorList>
    </citation>
    <scope>NUCLEOTIDE SEQUENCE</scope>
    <source>
        <strain evidence="11">NBRC 107715</strain>
    </source>
</reference>
<dbReference type="InterPro" id="IPR004626">
    <property type="entry name" value="RarD"/>
</dbReference>
<dbReference type="RefSeq" id="WP_147025376.1">
    <property type="nucleotide sequence ID" value="NZ_BJZU01000027.1"/>
</dbReference>
<keyword evidence="3" id="KW-0813">Transport</keyword>
<dbReference type="Proteomes" id="UP001156856">
    <property type="component" value="Unassembled WGS sequence"/>
</dbReference>
<evidence type="ECO:0000256" key="4">
    <source>
        <dbReference type="ARBA" id="ARBA00022475"/>
    </source>
</evidence>
<dbReference type="Pfam" id="PF00892">
    <property type="entry name" value="EamA"/>
    <property type="match status" value="2"/>
</dbReference>
<dbReference type="PANTHER" id="PTHR22911">
    <property type="entry name" value="ACYL-MALONYL CONDENSING ENZYME-RELATED"/>
    <property type="match status" value="1"/>
</dbReference>
<reference evidence="11" key="4">
    <citation type="submission" date="2023-01" db="EMBL/GenBank/DDBJ databases">
        <title>Draft genome sequence of Methylobacterium oxalidis strain NBRC 107715.</title>
        <authorList>
            <person name="Sun Q."/>
            <person name="Mori K."/>
        </authorList>
    </citation>
    <scope>NUCLEOTIDE SEQUENCE</scope>
    <source>
        <strain evidence="11">NBRC 107715</strain>
    </source>
</reference>
<feature type="transmembrane region" description="Helical" evidence="8">
    <location>
        <begin position="126"/>
        <end position="144"/>
    </location>
</feature>
<name>A0A512J102_9HYPH</name>
<feature type="domain" description="EamA" evidence="9">
    <location>
        <begin position="1"/>
        <end position="140"/>
    </location>
</feature>